<dbReference type="SUPFAM" id="SSF103473">
    <property type="entry name" value="MFS general substrate transporter"/>
    <property type="match status" value="2"/>
</dbReference>
<feature type="transmembrane region" description="Helical" evidence="7">
    <location>
        <begin position="232"/>
        <end position="253"/>
    </location>
</feature>
<evidence type="ECO:0000256" key="4">
    <source>
        <dbReference type="ARBA" id="ARBA00022989"/>
    </source>
</evidence>
<feature type="transmembrane region" description="Helical" evidence="7">
    <location>
        <begin position="58"/>
        <end position="78"/>
    </location>
</feature>
<evidence type="ECO:0000256" key="3">
    <source>
        <dbReference type="ARBA" id="ARBA00022692"/>
    </source>
</evidence>
<sequence length="525" mass="55060">MIRVRRIPRDSHWTKTERATLAVSALGMLTVYLDVLMLNTALPDIQREFDAGESGLQWLASTYSLGLAAFTMFAAALADRFGRKRIFMTCLLLLGVGFLGAGLAPTLAAMMAARGLQGVAAAGVIVTSLALVSNAFESPGDRARAIGLWTGIASLGTALGPPLGGLLVEVLGWRSVFLLSVPVVAVLLSLSPRYLTESRGRGIRSLDWWGQTFFVLAIGSLTYGLIQGQNTGWSSPTIITLFVFSAVAFVLFVRHESARDDPMLDVGLFRDRVYTLSMATILVQFFCTYGLLLIITQYFRNIRAYSPIQAGLFTLPFVGGIVLCSPLVGRLVSRFGNRPLVLAGQVSLFAGLLTVAVGMSTAPVVVLTGLLLAGVGSACLLTSIASFAMSAVPPDRAGMAAGIMNTQRAVGSTLGYAVVGSTLAVWLGATLDGTLRGVIPDSSLRDAAVDRIIGAANPHAIATGVALGPGPAHPLPPEVRDAAVAAAEKDFVQGSQLALGVAASILTLVSASFLLGTRTQNSRNH</sequence>
<feature type="transmembrane region" description="Helical" evidence="7">
    <location>
        <begin position="208"/>
        <end position="226"/>
    </location>
</feature>
<keyword evidence="10" id="KW-1185">Reference proteome</keyword>
<accession>A0A2S1SNP7</accession>
<feature type="transmembrane region" description="Helical" evidence="7">
    <location>
        <begin position="176"/>
        <end position="196"/>
    </location>
</feature>
<dbReference type="GO" id="GO:0046677">
    <property type="term" value="P:response to antibiotic"/>
    <property type="evidence" value="ECO:0007669"/>
    <property type="project" value="UniProtKB-KW"/>
</dbReference>
<feature type="transmembrane region" description="Helical" evidence="7">
    <location>
        <begin position="308"/>
        <end position="328"/>
    </location>
</feature>
<dbReference type="PRINTS" id="PR01036">
    <property type="entry name" value="TCRTETB"/>
</dbReference>
<evidence type="ECO:0000256" key="5">
    <source>
        <dbReference type="ARBA" id="ARBA00023136"/>
    </source>
</evidence>
<keyword evidence="4 7" id="KW-1133">Transmembrane helix</keyword>
<dbReference type="InterPro" id="IPR020846">
    <property type="entry name" value="MFS_dom"/>
</dbReference>
<dbReference type="PANTHER" id="PTHR42718:SF9">
    <property type="entry name" value="MAJOR FACILITATOR SUPERFAMILY MULTIDRUG TRANSPORTER MFSC"/>
    <property type="match status" value="1"/>
</dbReference>
<evidence type="ECO:0000313" key="10">
    <source>
        <dbReference type="Proteomes" id="UP000244900"/>
    </source>
</evidence>
<keyword evidence="3 7" id="KW-0812">Transmembrane</keyword>
<evidence type="ECO:0000313" key="9">
    <source>
        <dbReference type="EMBL" id="AWI28014.1"/>
    </source>
</evidence>
<dbReference type="PROSITE" id="PS00216">
    <property type="entry name" value="SUGAR_TRANSPORT_1"/>
    <property type="match status" value="1"/>
</dbReference>
<evidence type="ECO:0000256" key="7">
    <source>
        <dbReference type="SAM" id="Phobius"/>
    </source>
</evidence>
<feature type="transmembrane region" description="Helical" evidence="7">
    <location>
        <begin position="90"/>
        <end position="113"/>
    </location>
</feature>
<keyword evidence="2" id="KW-0813">Transport</keyword>
<dbReference type="OrthoDB" id="7375466at2"/>
<gene>
    <name evidence="9" type="ORF">DDW44_03835</name>
</gene>
<keyword evidence="6" id="KW-0046">Antibiotic resistance</keyword>
<dbReference type="Proteomes" id="UP000244900">
    <property type="component" value="Chromosome"/>
</dbReference>
<feature type="transmembrane region" description="Helical" evidence="7">
    <location>
        <begin position="148"/>
        <end position="170"/>
    </location>
</feature>
<comment type="subcellular location">
    <subcellularLocation>
        <location evidence="1">Cell membrane</location>
        <topology evidence="1">Multi-pass membrane protein</topology>
    </subcellularLocation>
</comment>
<dbReference type="GO" id="GO:0022857">
    <property type="term" value="F:transmembrane transporter activity"/>
    <property type="evidence" value="ECO:0007669"/>
    <property type="project" value="InterPro"/>
</dbReference>
<dbReference type="GO" id="GO:0005886">
    <property type="term" value="C:plasma membrane"/>
    <property type="evidence" value="ECO:0007669"/>
    <property type="project" value="UniProtKB-SubCell"/>
</dbReference>
<dbReference type="PROSITE" id="PS50850">
    <property type="entry name" value="MFS"/>
    <property type="match status" value="1"/>
</dbReference>
<dbReference type="InterPro" id="IPR011701">
    <property type="entry name" value="MFS"/>
</dbReference>
<dbReference type="PANTHER" id="PTHR42718">
    <property type="entry name" value="MAJOR FACILITATOR SUPERFAMILY MULTIDRUG TRANSPORTER MFSC"/>
    <property type="match status" value="1"/>
</dbReference>
<feature type="transmembrane region" description="Helical" evidence="7">
    <location>
        <begin position="21"/>
        <end position="38"/>
    </location>
</feature>
<protein>
    <submittedName>
        <fullName evidence="9">MFS transporter</fullName>
    </submittedName>
</protein>
<feature type="transmembrane region" description="Helical" evidence="7">
    <location>
        <begin position="273"/>
        <end position="296"/>
    </location>
</feature>
<reference evidence="9 10" key="1">
    <citation type="submission" date="2018-05" db="EMBL/GenBank/DDBJ databases">
        <title>Complete genome sequence of sponge-derived Streptomyces sp. HNM0039.</title>
        <authorList>
            <person name="Huang X."/>
            <person name="Zhou S."/>
        </authorList>
    </citation>
    <scope>NUCLEOTIDE SEQUENCE [LARGE SCALE GENOMIC DNA]</scope>
    <source>
        <strain evidence="9 10">HNM0039</strain>
    </source>
</reference>
<feature type="transmembrane region" description="Helical" evidence="7">
    <location>
        <begin position="365"/>
        <end position="388"/>
    </location>
</feature>
<dbReference type="EMBL" id="CP029188">
    <property type="protein sequence ID" value="AWI28014.1"/>
    <property type="molecule type" value="Genomic_DNA"/>
</dbReference>
<organism evidence="9 10">
    <name type="scientific">Streptomyces tirandamycinicus</name>
    <dbReference type="NCBI Taxonomy" id="2174846"/>
    <lineage>
        <taxon>Bacteria</taxon>
        <taxon>Bacillati</taxon>
        <taxon>Actinomycetota</taxon>
        <taxon>Actinomycetes</taxon>
        <taxon>Kitasatosporales</taxon>
        <taxon>Streptomycetaceae</taxon>
        <taxon>Streptomyces</taxon>
    </lineage>
</organism>
<dbReference type="Gene3D" id="1.20.1720.10">
    <property type="entry name" value="Multidrug resistance protein D"/>
    <property type="match status" value="1"/>
</dbReference>
<dbReference type="InterPro" id="IPR005829">
    <property type="entry name" value="Sugar_transporter_CS"/>
</dbReference>
<dbReference type="AlphaFoldDB" id="A0A2S1SNP7"/>
<dbReference type="KEGG" id="stir:DDW44_03835"/>
<keyword evidence="5 7" id="KW-0472">Membrane</keyword>
<evidence type="ECO:0000259" key="8">
    <source>
        <dbReference type="PROSITE" id="PS50850"/>
    </source>
</evidence>
<feature type="transmembrane region" description="Helical" evidence="7">
    <location>
        <begin position="340"/>
        <end position="359"/>
    </location>
</feature>
<feature type="transmembrane region" description="Helical" evidence="7">
    <location>
        <begin position="119"/>
        <end position="136"/>
    </location>
</feature>
<feature type="transmembrane region" description="Helical" evidence="7">
    <location>
        <begin position="497"/>
        <end position="516"/>
    </location>
</feature>
<evidence type="ECO:0000256" key="1">
    <source>
        <dbReference type="ARBA" id="ARBA00004651"/>
    </source>
</evidence>
<dbReference type="Gene3D" id="1.20.1250.20">
    <property type="entry name" value="MFS general substrate transporter like domains"/>
    <property type="match status" value="1"/>
</dbReference>
<feature type="domain" description="Major facilitator superfamily (MFS) profile" evidence="8">
    <location>
        <begin position="20"/>
        <end position="519"/>
    </location>
</feature>
<dbReference type="CDD" id="cd17321">
    <property type="entry name" value="MFS_MMR_MDR_like"/>
    <property type="match status" value="1"/>
</dbReference>
<evidence type="ECO:0000256" key="6">
    <source>
        <dbReference type="ARBA" id="ARBA00023251"/>
    </source>
</evidence>
<dbReference type="InterPro" id="IPR036259">
    <property type="entry name" value="MFS_trans_sf"/>
</dbReference>
<name>A0A2S1SNP7_9ACTN</name>
<feature type="transmembrane region" description="Helical" evidence="7">
    <location>
        <begin position="409"/>
        <end position="429"/>
    </location>
</feature>
<evidence type="ECO:0000256" key="2">
    <source>
        <dbReference type="ARBA" id="ARBA00022448"/>
    </source>
</evidence>
<proteinExistence type="predicted"/>
<dbReference type="Pfam" id="PF07690">
    <property type="entry name" value="MFS_1"/>
    <property type="match status" value="1"/>
</dbReference>